<dbReference type="EMBL" id="CP066831">
    <property type="protein sequence ID" value="QQM46400.1"/>
    <property type="molecule type" value="Genomic_DNA"/>
</dbReference>
<evidence type="ECO:0000313" key="3">
    <source>
        <dbReference type="Proteomes" id="UP000595636"/>
    </source>
</evidence>
<dbReference type="InterPro" id="IPR013154">
    <property type="entry name" value="ADH-like_N"/>
</dbReference>
<proteinExistence type="predicted"/>
<keyword evidence="3" id="KW-1185">Reference proteome</keyword>
<dbReference type="KEGG" id="slf:JEQ17_00225"/>
<dbReference type="AlphaFoldDB" id="A0A7T7L4P9"/>
<dbReference type="Proteomes" id="UP000595636">
    <property type="component" value="Chromosome"/>
</dbReference>
<dbReference type="Gene3D" id="3.90.180.10">
    <property type="entry name" value="Medium-chain alcohol dehydrogenases, catalytic domain"/>
    <property type="match status" value="1"/>
</dbReference>
<name>A0A7T7L4P9_9ACTN</name>
<sequence>MAVGVNSLDHGVRCGRLQRFFPVTFPVTLGSEAVGIVDRVGEGVTRISVGDGEWTPAWRAGFMEASYAQWYVLYEAAVAWRACRSSSSRHRPPLITMLCGT</sequence>
<dbReference type="SUPFAM" id="SSF50129">
    <property type="entry name" value="GroES-like"/>
    <property type="match status" value="1"/>
</dbReference>
<reference evidence="2 3" key="1">
    <citation type="submission" date="2020-12" db="EMBL/GenBank/DDBJ databases">
        <title>A novel species.</title>
        <authorList>
            <person name="Li K."/>
        </authorList>
    </citation>
    <scope>NUCLEOTIDE SEQUENCE [LARGE SCALE GENOMIC DNA]</scope>
    <source>
        <strain evidence="2 3">ZYC-3</strain>
    </source>
</reference>
<evidence type="ECO:0000313" key="2">
    <source>
        <dbReference type="EMBL" id="QQM46400.1"/>
    </source>
</evidence>
<dbReference type="Pfam" id="PF08240">
    <property type="entry name" value="ADH_N"/>
    <property type="match status" value="1"/>
</dbReference>
<organism evidence="2 3">
    <name type="scientific">Streptomyces liliifuscus</name>
    <dbReference type="NCBI Taxonomy" id="2797636"/>
    <lineage>
        <taxon>Bacteria</taxon>
        <taxon>Bacillati</taxon>
        <taxon>Actinomycetota</taxon>
        <taxon>Actinomycetes</taxon>
        <taxon>Kitasatosporales</taxon>
        <taxon>Streptomycetaceae</taxon>
        <taxon>Streptomyces</taxon>
    </lineage>
</organism>
<protein>
    <submittedName>
        <fullName evidence="2">Alcohol dehydrogenase catalytic domain-containing protein</fullName>
    </submittedName>
</protein>
<evidence type="ECO:0000259" key="1">
    <source>
        <dbReference type="Pfam" id="PF08240"/>
    </source>
</evidence>
<accession>A0A7T7L4P9</accession>
<dbReference type="InterPro" id="IPR011032">
    <property type="entry name" value="GroES-like_sf"/>
</dbReference>
<gene>
    <name evidence="2" type="ORF">JEQ17_00225</name>
</gene>
<feature type="domain" description="Alcohol dehydrogenase-like N-terminal" evidence="1">
    <location>
        <begin position="2"/>
        <end position="51"/>
    </location>
</feature>